<evidence type="ECO:0000256" key="1">
    <source>
        <dbReference type="SAM" id="MobiDB-lite"/>
    </source>
</evidence>
<sequence>MPTTKLREIRKRINNAEAIQARDSGVVSSAQSPINNTPTPANNPTQKTLTRQEADQLFSHFQQANKNYAQIKESLNDKFAKALTKGMNKKDLDSRLTIEQWKQRVLDTQW</sequence>
<feature type="non-terminal residue" evidence="2">
    <location>
        <position position="110"/>
    </location>
</feature>
<feature type="compositionally biased region" description="Low complexity" evidence="1">
    <location>
        <begin position="33"/>
        <end position="46"/>
    </location>
</feature>
<name>A0A4U8UA53_9HELI</name>
<dbReference type="RefSeq" id="WP_138196150.1">
    <property type="nucleotide sequence ID" value="NZ_JRPJ02000003.1"/>
</dbReference>
<feature type="region of interest" description="Disordered" evidence="1">
    <location>
        <begin position="14"/>
        <end position="46"/>
    </location>
</feature>
<dbReference type="Proteomes" id="UP000029857">
    <property type="component" value="Unassembled WGS sequence"/>
</dbReference>
<evidence type="ECO:0000313" key="3">
    <source>
        <dbReference type="Proteomes" id="UP000029857"/>
    </source>
</evidence>
<comment type="caution">
    <text evidence="2">The sequence shown here is derived from an EMBL/GenBank/DDBJ whole genome shotgun (WGS) entry which is preliminary data.</text>
</comment>
<protein>
    <submittedName>
        <fullName evidence="2">Uncharacterized protein</fullName>
    </submittedName>
</protein>
<dbReference type="AlphaFoldDB" id="A0A4U8UA53"/>
<gene>
    <name evidence="2" type="ORF">LS79_001365</name>
</gene>
<dbReference type="EMBL" id="JRPJ02000003">
    <property type="protein sequence ID" value="TLE11786.1"/>
    <property type="molecule type" value="Genomic_DNA"/>
</dbReference>
<organism evidence="2 3">
    <name type="scientific">Helicobacter bilis</name>
    <dbReference type="NCBI Taxonomy" id="37372"/>
    <lineage>
        <taxon>Bacteria</taxon>
        <taxon>Pseudomonadati</taxon>
        <taxon>Campylobacterota</taxon>
        <taxon>Epsilonproteobacteria</taxon>
        <taxon>Campylobacterales</taxon>
        <taxon>Helicobacteraceae</taxon>
        <taxon>Helicobacter</taxon>
    </lineage>
</organism>
<accession>A0A4U8UA53</accession>
<reference evidence="2 3" key="1">
    <citation type="journal article" date="2014" name="Genome Announc.">
        <title>Draft genome sequences of eight enterohepatic helicobacter species isolated from both laboratory and wild rodents.</title>
        <authorList>
            <person name="Sheh A."/>
            <person name="Shen Z."/>
            <person name="Fox J.G."/>
        </authorList>
    </citation>
    <scope>NUCLEOTIDE SEQUENCE [LARGE SCALE GENOMIC DNA]</scope>
    <source>
        <strain evidence="2 3">ATCC 49320</strain>
    </source>
</reference>
<evidence type="ECO:0000313" key="2">
    <source>
        <dbReference type="EMBL" id="TLE11786.1"/>
    </source>
</evidence>
<proteinExistence type="predicted"/>